<evidence type="ECO:0000313" key="2">
    <source>
        <dbReference type="EnsemblPlants" id="Zm00001eb384000_P001"/>
    </source>
</evidence>
<keyword evidence="1" id="KW-0472">Membrane</keyword>
<keyword evidence="1" id="KW-0812">Transmembrane</keyword>
<dbReference type="GO" id="GO:0000139">
    <property type="term" value="C:Golgi membrane"/>
    <property type="evidence" value="ECO:0000318"/>
    <property type="project" value="GO_Central"/>
</dbReference>
<feature type="transmembrane region" description="Helical" evidence="1">
    <location>
        <begin position="27"/>
        <end position="49"/>
    </location>
</feature>
<dbReference type="Gene3D" id="3.30.420.10">
    <property type="entry name" value="Ribonuclease H-like superfamily/Ribonuclease H"/>
    <property type="match status" value="1"/>
</dbReference>
<evidence type="ECO:0000256" key="1">
    <source>
        <dbReference type="SAM" id="Phobius"/>
    </source>
</evidence>
<reference evidence="2" key="3">
    <citation type="submission" date="2021-05" db="UniProtKB">
        <authorList>
            <consortium name="EnsemblPlants"/>
        </authorList>
    </citation>
    <scope>IDENTIFICATION</scope>
    <source>
        <strain evidence="2">cv. B73</strain>
    </source>
</reference>
<dbReference type="GO" id="GO:0046513">
    <property type="term" value="P:ceramide biosynthetic process"/>
    <property type="evidence" value="ECO:0000318"/>
    <property type="project" value="GO_Central"/>
</dbReference>
<dbReference type="InParanoid" id="A0A804R6M4"/>
<dbReference type="GO" id="GO:0033188">
    <property type="term" value="F:sphingomyelin synthase activity"/>
    <property type="evidence" value="ECO:0000318"/>
    <property type="project" value="GO_Central"/>
</dbReference>
<sequence>MTSKYCSTEQVPDEWVFGKIHIKSICFIWRLLLAGLIFQYIHGLAAHGVHYLHRPGPTLQDLGFMILPELGKERGYIIDTLFTFVFLTFVLTKRFYNVLIWRRFLRIITFYATQLPGPNYHCREGSPLARLPPPQNAAKVFLINFPPAYYAHLAAFRVCHYMDDDLSDQGSSSVASSRMKDGAVPVKQLPKVMESDKQFMFYC</sequence>
<evidence type="ECO:0000313" key="3">
    <source>
        <dbReference type="Proteomes" id="UP000007305"/>
    </source>
</evidence>
<dbReference type="PANTHER" id="PTHR21290:SF62">
    <property type="entry name" value="PHOSPHATIDYLINOSITOL:CERAMIDE INOSITOLPHOSPHOTRANSFERASE 1-RELATED"/>
    <property type="match status" value="1"/>
</dbReference>
<keyword evidence="3" id="KW-1185">Reference proteome</keyword>
<name>A0A804R6M4_MAIZE</name>
<dbReference type="GO" id="GO:0005802">
    <property type="term" value="C:trans-Golgi network"/>
    <property type="evidence" value="ECO:0000318"/>
    <property type="project" value="GO_Central"/>
</dbReference>
<protein>
    <submittedName>
        <fullName evidence="2">Uncharacterized protein</fullName>
    </submittedName>
</protein>
<keyword evidence="1" id="KW-1133">Transmembrane helix</keyword>
<reference evidence="3" key="1">
    <citation type="journal article" date="2009" name="Science">
        <title>The B73 maize genome: complexity, diversity, and dynamics.</title>
        <authorList>
            <person name="Schnable P.S."/>
            <person name="Ware D."/>
            <person name="Fulton R.S."/>
            <person name="Stein J.C."/>
            <person name="Wei F."/>
            <person name="Pasternak S."/>
            <person name="Liang C."/>
            <person name="Zhang J."/>
            <person name="Fulton L."/>
            <person name="Graves T.A."/>
            <person name="Minx P."/>
            <person name="Reily A.D."/>
            <person name="Courtney L."/>
            <person name="Kruchowski S.S."/>
            <person name="Tomlinson C."/>
            <person name="Strong C."/>
            <person name="Delehaunty K."/>
            <person name="Fronick C."/>
            <person name="Courtney B."/>
            <person name="Rock S.M."/>
            <person name="Belter E."/>
            <person name="Du F."/>
            <person name="Kim K."/>
            <person name="Abbott R.M."/>
            <person name="Cotton M."/>
            <person name="Levy A."/>
            <person name="Marchetto P."/>
            <person name="Ochoa K."/>
            <person name="Jackson S.M."/>
            <person name="Gillam B."/>
            <person name="Chen W."/>
            <person name="Yan L."/>
            <person name="Higginbotham J."/>
            <person name="Cardenas M."/>
            <person name="Waligorski J."/>
            <person name="Applebaum E."/>
            <person name="Phelps L."/>
            <person name="Falcone J."/>
            <person name="Kanchi K."/>
            <person name="Thane T."/>
            <person name="Scimone A."/>
            <person name="Thane N."/>
            <person name="Henke J."/>
            <person name="Wang T."/>
            <person name="Ruppert J."/>
            <person name="Shah N."/>
            <person name="Rotter K."/>
            <person name="Hodges J."/>
            <person name="Ingenthron E."/>
            <person name="Cordes M."/>
            <person name="Kohlberg S."/>
            <person name="Sgro J."/>
            <person name="Delgado B."/>
            <person name="Mead K."/>
            <person name="Chinwalla A."/>
            <person name="Leonard S."/>
            <person name="Crouse K."/>
            <person name="Collura K."/>
            <person name="Kudrna D."/>
            <person name="Currie J."/>
            <person name="He R."/>
            <person name="Angelova A."/>
            <person name="Rajasekar S."/>
            <person name="Mueller T."/>
            <person name="Lomeli R."/>
            <person name="Scara G."/>
            <person name="Ko A."/>
            <person name="Delaney K."/>
            <person name="Wissotski M."/>
            <person name="Lopez G."/>
            <person name="Campos D."/>
            <person name="Braidotti M."/>
            <person name="Ashley E."/>
            <person name="Golser W."/>
            <person name="Kim H."/>
            <person name="Lee S."/>
            <person name="Lin J."/>
            <person name="Dujmic Z."/>
            <person name="Kim W."/>
            <person name="Talag J."/>
            <person name="Zuccolo A."/>
            <person name="Fan C."/>
            <person name="Sebastian A."/>
            <person name="Kramer M."/>
            <person name="Spiegel L."/>
            <person name="Nascimento L."/>
            <person name="Zutavern T."/>
            <person name="Miller B."/>
            <person name="Ambroise C."/>
            <person name="Muller S."/>
            <person name="Spooner W."/>
            <person name="Narechania A."/>
            <person name="Ren L."/>
            <person name="Wei S."/>
            <person name="Kumari S."/>
            <person name="Faga B."/>
            <person name="Levy M.J."/>
            <person name="McMahan L."/>
            <person name="Van Buren P."/>
            <person name="Vaughn M.W."/>
            <person name="Ying K."/>
            <person name="Yeh C.-T."/>
            <person name="Emrich S.J."/>
            <person name="Jia Y."/>
            <person name="Kalyanaraman A."/>
            <person name="Hsia A.-P."/>
            <person name="Barbazuk W.B."/>
            <person name="Baucom R.S."/>
            <person name="Brutnell T.P."/>
            <person name="Carpita N.C."/>
            <person name="Chaparro C."/>
            <person name="Chia J.-M."/>
            <person name="Deragon J.-M."/>
            <person name="Estill J.C."/>
            <person name="Fu Y."/>
            <person name="Jeddeloh J.A."/>
            <person name="Han Y."/>
            <person name="Lee H."/>
            <person name="Li P."/>
            <person name="Lisch D.R."/>
            <person name="Liu S."/>
            <person name="Liu Z."/>
            <person name="Nagel D.H."/>
            <person name="McCann M.C."/>
            <person name="SanMiguel P."/>
            <person name="Myers A.M."/>
            <person name="Nettleton D."/>
            <person name="Nguyen J."/>
            <person name="Penning B.W."/>
            <person name="Ponnala L."/>
            <person name="Schneider K.L."/>
            <person name="Schwartz D.C."/>
            <person name="Sharma A."/>
            <person name="Soderlund C."/>
            <person name="Springer N.M."/>
            <person name="Sun Q."/>
            <person name="Wang H."/>
            <person name="Waterman M."/>
            <person name="Westerman R."/>
            <person name="Wolfgruber T.K."/>
            <person name="Yang L."/>
            <person name="Yu Y."/>
            <person name="Zhang L."/>
            <person name="Zhou S."/>
            <person name="Zhu Q."/>
            <person name="Bennetzen J.L."/>
            <person name="Dawe R.K."/>
            <person name="Jiang J."/>
            <person name="Jiang N."/>
            <person name="Presting G.G."/>
            <person name="Wessler S.R."/>
            <person name="Aluru S."/>
            <person name="Martienssen R.A."/>
            <person name="Clifton S.W."/>
            <person name="McCombie W.R."/>
            <person name="Wing R.A."/>
            <person name="Wilson R.K."/>
        </authorList>
    </citation>
    <scope>NUCLEOTIDE SEQUENCE [LARGE SCALE GENOMIC DNA]</scope>
    <source>
        <strain evidence="3">cv. B73</strain>
    </source>
</reference>
<dbReference type="GO" id="GO:0045140">
    <property type="term" value="F:inositol phosphoceramide synthase activity"/>
    <property type="evidence" value="ECO:0000318"/>
    <property type="project" value="GO_Central"/>
</dbReference>
<proteinExistence type="predicted"/>
<dbReference type="InterPro" id="IPR045221">
    <property type="entry name" value="Sphingomyelin_synth-like"/>
</dbReference>
<dbReference type="GO" id="GO:0005886">
    <property type="term" value="C:plasma membrane"/>
    <property type="evidence" value="ECO:0000318"/>
    <property type="project" value="GO_Central"/>
</dbReference>
<dbReference type="GO" id="GO:0005789">
    <property type="term" value="C:endoplasmic reticulum membrane"/>
    <property type="evidence" value="ECO:0000318"/>
    <property type="project" value="GO_Central"/>
</dbReference>
<dbReference type="PANTHER" id="PTHR21290">
    <property type="entry name" value="SPHINGOMYELIN SYNTHETASE"/>
    <property type="match status" value="1"/>
</dbReference>
<feature type="transmembrane region" description="Helical" evidence="1">
    <location>
        <begin position="75"/>
        <end position="96"/>
    </location>
</feature>
<organism evidence="2 3">
    <name type="scientific">Zea mays</name>
    <name type="common">Maize</name>
    <dbReference type="NCBI Taxonomy" id="4577"/>
    <lineage>
        <taxon>Eukaryota</taxon>
        <taxon>Viridiplantae</taxon>
        <taxon>Streptophyta</taxon>
        <taxon>Embryophyta</taxon>
        <taxon>Tracheophyta</taxon>
        <taxon>Spermatophyta</taxon>
        <taxon>Magnoliopsida</taxon>
        <taxon>Liliopsida</taxon>
        <taxon>Poales</taxon>
        <taxon>Poaceae</taxon>
        <taxon>PACMAD clade</taxon>
        <taxon>Panicoideae</taxon>
        <taxon>Andropogonodae</taxon>
        <taxon>Andropogoneae</taxon>
        <taxon>Tripsacinae</taxon>
        <taxon>Zea</taxon>
    </lineage>
</organism>
<dbReference type="InterPro" id="IPR036397">
    <property type="entry name" value="RNaseH_sf"/>
</dbReference>
<dbReference type="AlphaFoldDB" id="A0A804R6M4"/>
<dbReference type="EnsemblPlants" id="Zm00001eb384000_T001">
    <property type="protein sequence ID" value="Zm00001eb384000_P001"/>
    <property type="gene ID" value="Zm00001eb384000"/>
</dbReference>
<dbReference type="GO" id="GO:0003676">
    <property type="term" value="F:nucleic acid binding"/>
    <property type="evidence" value="ECO:0007669"/>
    <property type="project" value="InterPro"/>
</dbReference>
<dbReference type="Gramene" id="Zm00001eb384000_T001">
    <property type="protein sequence ID" value="Zm00001eb384000_P001"/>
    <property type="gene ID" value="Zm00001eb384000"/>
</dbReference>
<reference evidence="2" key="2">
    <citation type="submission" date="2019-07" db="EMBL/GenBank/DDBJ databases">
        <authorList>
            <person name="Seetharam A."/>
            <person name="Woodhouse M."/>
            <person name="Cannon E."/>
        </authorList>
    </citation>
    <scope>NUCLEOTIDE SEQUENCE [LARGE SCALE GENOMIC DNA]</scope>
    <source>
        <strain evidence="2">cv. B73</strain>
    </source>
</reference>
<dbReference type="GO" id="GO:0047493">
    <property type="term" value="F:ceramide cholinephosphotransferase activity"/>
    <property type="evidence" value="ECO:0000318"/>
    <property type="project" value="GO_Central"/>
</dbReference>
<accession>A0A804R6M4</accession>
<dbReference type="Proteomes" id="UP000007305">
    <property type="component" value="Chromosome 9"/>
</dbReference>